<dbReference type="SUPFAM" id="SSF48464">
    <property type="entry name" value="ENTH/VHS domain"/>
    <property type="match status" value="1"/>
</dbReference>
<reference evidence="4 5" key="1">
    <citation type="submission" date="2024-11" db="EMBL/GenBank/DDBJ databases">
        <title>Adaptive evolution of stress response genes in parasites aligns with host niche diversity.</title>
        <authorList>
            <person name="Hahn C."/>
            <person name="Resl P."/>
        </authorList>
    </citation>
    <scope>NUCLEOTIDE SEQUENCE [LARGE SCALE GENOMIC DNA]</scope>
    <source>
        <strain evidence="4">EGGRZ-B1_66</strain>
        <tissue evidence="4">Body</tissue>
    </source>
</reference>
<dbReference type="InterPro" id="IPR014712">
    <property type="entry name" value="ANTH_dom_sf"/>
</dbReference>
<feature type="region of interest" description="Disordered" evidence="2">
    <location>
        <begin position="385"/>
        <end position="411"/>
    </location>
</feature>
<evidence type="ECO:0000259" key="3">
    <source>
        <dbReference type="PROSITE" id="PS50942"/>
    </source>
</evidence>
<dbReference type="SUPFAM" id="SSF89009">
    <property type="entry name" value="GAT-like domain"/>
    <property type="match status" value="1"/>
</dbReference>
<dbReference type="PANTHER" id="PTHR22951:SF5">
    <property type="entry name" value="PHOSPHATIDYLINOSITOL-BINDING CLATHRIN ASSEMBLY PROTEIN LAP"/>
    <property type="match status" value="1"/>
</dbReference>
<dbReference type="Gene3D" id="1.25.40.90">
    <property type="match status" value="1"/>
</dbReference>
<evidence type="ECO:0000256" key="2">
    <source>
        <dbReference type="SAM" id="MobiDB-lite"/>
    </source>
</evidence>
<dbReference type="EMBL" id="JBJKFK010000412">
    <property type="protein sequence ID" value="KAL3317221.1"/>
    <property type="molecule type" value="Genomic_DNA"/>
</dbReference>
<dbReference type="SMART" id="SM00273">
    <property type="entry name" value="ENTH"/>
    <property type="match status" value="1"/>
</dbReference>
<feature type="compositionally biased region" description="Polar residues" evidence="2">
    <location>
        <begin position="385"/>
        <end position="396"/>
    </location>
</feature>
<sequence length="489" mass="55181">MTGSLVARVICKATTEEMSAPKRKHLDVLTRLSFEPKLSIPDFSKFLLDRLRSQNWVVVFKTLITTHHLMHYGSDQFSQFLATNHSQLKVNKFADRNNASIFHYITTYANFLETRSRCIAQAGFDFCKLKRGREEENMRGMPINKLMKNIPMLCQLADALAQFNATAVEIQRNSVMCAAHLLLYVDMIRLYAAYNEGIINLMDKYFSLQKKQCQEALCLYKEYLKRMDVMSAFIKIGEEVRARTQGTMTNDDSLLFKKMPDSALEALETHLANLENDKKGQKALPSVSSPALWDKPHVQTESKPMTTAEELGISEELMKNIIEDERRRLDSFVKKTQLQVQEQTPQPFSFAEDALSYEDLNSLADPFSPPAQAATFNSCDFFASDASSKSGTTDNGNPWAAAKPPPQQSKPRTIDEKLAELANLSLIDTTPARAQNVNWNKGGVAHQPFVPSHPQQPMAPPQSLANPWLTPSMQPLQVIFSFQISQTKT</sequence>
<keyword evidence="5" id="KW-1185">Reference proteome</keyword>
<dbReference type="GO" id="GO:0016192">
    <property type="term" value="P:vesicle-mediated transport"/>
    <property type="evidence" value="ECO:0007669"/>
    <property type="project" value="UniProtKB-ARBA"/>
</dbReference>
<dbReference type="Gene3D" id="1.20.58.150">
    <property type="entry name" value="ANTH domain"/>
    <property type="match status" value="1"/>
</dbReference>
<accession>A0ABD2QCF1</accession>
<evidence type="ECO:0000313" key="4">
    <source>
        <dbReference type="EMBL" id="KAL3317221.1"/>
    </source>
</evidence>
<evidence type="ECO:0000256" key="1">
    <source>
        <dbReference type="ARBA" id="ARBA00008011"/>
    </source>
</evidence>
<dbReference type="PROSITE" id="PS50942">
    <property type="entry name" value="ENTH"/>
    <property type="match status" value="1"/>
</dbReference>
<feature type="domain" description="ENTH" evidence="3">
    <location>
        <begin position="1"/>
        <end position="126"/>
    </location>
</feature>
<protein>
    <recommendedName>
        <fullName evidence="3">ENTH domain-containing protein</fullName>
    </recommendedName>
</protein>
<dbReference type="InterPro" id="IPR045192">
    <property type="entry name" value="AP180-like"/>
</dbReference>
<dbReference type="AlphaFoldDB" id="A0ABD2QCF1"/>
<dbReference type="InterPro" id="IPR008942">
    <property type="entry name" value="ENTH_VHS"/>
</dbReference>
<dbReference type="Proteomes" id="UP001626550">
    <property type="component" value="Unassembled WGS sequence"/>
</dbReference>
<comment type="caution">
    <text evidence="4">The sequence shown here is derived from an EMBL/GenBank/DDBJ whole genome shotgun (WGS) entry which is preliminary data.</text>
</comment>
<name>A0ABD2QCF1_9PLAT</name>
<dbReference type="InterPro" id="IPR011417">
    <property type="entry name" value="ANTH_dom"/>
</dbReference>
<organism evidence="4 5">
    <name type="scientific">Cichlidogyrus casuarinus</name>
    <dbReference type="NCBI Taxonomy" id="1844966"/>
    <lineage>
        <taxon>Eukaryota</taxon>
        <taxon>Metazoa</taxon>
        <taxon>Spiralia</taxon>
        <taxon>Lophotrochozoa</taxon>
        <taxon>Platyhelminthes</taxon>
        <taxon>Monogenea</taxon>
        <taxon>Monopisthocotylea</taxon>
        <taxon>Dactylogyridea</taxon>
        <taxon>Ancyrocephalidae</taxon>
        <taxon>Cichlidogyrus</taxon>
    </lineage>
</organism>
<dbReference type="PANTHER" id="PTHR22951">
    <property type="entry name" value="CLATHRIN ASSEMBLY PROTEIN"/>
    <property type="match status" value="1"/>
</dbReference>
<gene>
    <name evidence="4" type="ORF">Ciccas_004117</name>
</gene>
<comment type="similarity">
    <text evidence="1">Belongs to the PICALM/SNAP91 family.</text>
</comment>
<dbReference type="Pfam" id="PF07651">
    <property type="entry name" value="ANTH"/>
    <property type="match status" value="1"/>
</dbReference>
<evidence type="ECO:0000313" key="5">
    <source>
        <dbReference type="Proteomes" id="UP001626550"/>
    </source>
</evidence>
<dbReference type="InterPro" id="IPR013809">
    <property type="entry name" value="ENTH"/>
</dbReference>
<proteinExistence type="inferred from homology"/>